<dbReference type="Proteomes" id="UP000076532">
    <property type="component" value="Unassembled WGS sequence"/>
</dbReference>
<dbReference type="Pfam" id="PF12937">
    <property type="entry name" value="F-box-like"/>
    <property type="match status" value="1"/>
</dbReference>
<feature type="domain" description="F-box" evidence="1">
    <location>
        <begin position="20"/>
        <end position="70"/>
    </location>
</feature>
<proteinExistence type="predicted"/>
<accession>A0A166JQ52</accession>
<organism evidence="2 3">
    <name type="scientific">Athelia psychrophila</name>
    <dbReference type="NCBI Taxonomy" id="1759441"/>
    <lineage>
        <taxon>Eukaryota</taxon>
        <taxon>Fungi</taxon>
        <taxon>Dikarya</taxon>
        <taxon>Basidiomycota</taxon>
        <taxon>Agaricomycotina</taxon>
        <taxon>Agaricomycetes</taxon>
        <taxon>Agaricomycetidae</taxon>
        <taxon>Atheliales</taxon>
        <taxon>Atheliaceae</taxon>
        <taxon>Athelia</taxon>
    </lineage>
</organism>
<protein>
    <recommendedName>
        <fullName evidence="1">F-box domain-containing protein</fullName>
    </recommendedName>
</protein>
<gene>
    <name evidence="2" type="ORF">FIBSPDRAFT_861007</name>
</gene>
<dbReference type="AlphaFoldDB" id="A0A166JQ52"/>
<keyword evidence="3" id="KW-1185">Reference proteome</keyword>
<sequence>MRRQELETLAFEHRALIAPIRSLPNELLSEVFEWSCALSPWDHDFPVSLALVCRHWRETAFATPAIWANITVGHYFQSDSSTKCGSAHQAKLWLERSANKSLVLKFPEPLDIYTELEIPEELISASVRWEFLHCSLNHQSSSLFRPIQGRLPILQSLILVTDETVYLTDLDLFETAPRLREVLLFTPAVDGTLKLPFNQLTKLSIMRFLPSHECLEYLRLCPNLTVFEAHIEMDQNATSVPKGPHLTHKCLRVLKLCGRLCYQSFLEWVTVPALQTLDIHDGTSIVAQGGRQVQDIFDMISRSACTITTLRCSITSPPASILDYMHLFPHLLNLDIALESTYASLLLRNLTSQGLSPKLETLDIYLDKPVQLWGHGLFGPMLPDPVVPASVDSQALITFLQARCAGTRCLQRVRITDDFCGPFEVICGHPEPPEIQALRDQGLSLLFGSQELINNHINRDTLVQAHTYES</sequence>
<dbReference type="EMBL" id="KV417550">
    <property type="protein sequence ID" value="KZP21096.1"/>
    <property type="molecule type" value="Genomic_DNA"/>
</dbReference>
<dbReference type="Gene3D" id="1.20.1280.50">
    <property type="match status" value="1"/>
</dbReference>
<reference evidence="2 3" key="1">
    <citation type="journal article" date="2016" name="Mol. Biol. Evol.">
        <title>Comparative Genomics of Early-Diverging Mushroom-Forming Fungi Provides Insights into the Origins of Lignocellulose Decay Capabilities.</title>
        <authorList>
            <person name="Nagy L.G."/>
            <person name="Riley R."/>
            <person name="Tritt A."/>
            <person name="Adam C."/>
            <person name="Daum C."/>
            <person name="Floudas D."/>
            <person name="Sun H."/>
            <person name="Yadav J.S."/>
            <person name="Pangilinan J."/>
            <person name="Larsson K.H."/>
            <person name="Matsuura K."/>
            <person name="Barry K."/>
            <person name="Labutti K."/>
            <person name="Kuo R."/>
            <person name="Ohm R.A."/>
            <person name="Bhattacharya S.S."/>
            <person name="Shirouzu T."/>
            <person name="Yoshinaga Y."/>
            <person name="Martin F.M."/>
            <person name="Grigoriev I.V."/>
            <person name="Hibbett D.S."/>
        </authorList>
    </citation>
    <scope>NUCLEOTIDE SEQUENCE [LARGE SCALE GENOMIC DNA]</scope>
    <source>
        <strain evidence="2 3">CBS 109695</strain>
    </source>
</reference>
<evidence type="ECO:0000259" key="1">
    <source>
        <dbReference type="Pfam" id="PF12937"/>
    </source>
</evidence>
<dbReference type="OrthoDB" id="2269034at2759"/>
<dbReference type="SUPFAM" id="SSF81383">
    <property type="entry name" value="F-box domain"/>
    <property type="match status" value="1"/>
</dbReference>
<evidence type="ECO:0000313" key="2">
    <source>
        <dbReference type="EMBL" id="KZP21096.1"/>
    </source>
</evidence>
<dbReference type="InterPro" id="IPR036047">
    <property type="entry name" value="F-box-like_dom_sf"/>
</dbReference>
<dbReference type="InterPro" id="IPR001810">
    <property type="entry name" value="F-box_dom"/>
</dbReference>
<evidence type="ECO:0000313" key="3">
    <source>
        <dbReference type="Proteomes" id="UP000076532"/>
    </source>
</evidence>
<name>A0A166JQ52_9AGAM</name>